<feature type="region of interest" description="Disordered" evidence="2">
    <location>
        <begin position="356"/>
        <end position="417"/>
    </location>
</feature>
<name>A0AAV4A0H2_9GAST</name>
<evidence type="ECO:0000256" key="1">
    <source>
        <dbReference type="PROSITE-ProRule" id="PRU00042"/>
    </source>
</evidence>
<comment type="caution">
    <text evidence="4">The sequence shown here is derived from an EMBL/GenBank/DDBJ whole genome shotgun (WGS) entry which is preliminary data.</text>
</comment>
<feature type="compositionally biased region" description="Low complexity" evidence="2">
    <location>
        <begin position="499"/>
        <end position="509"/>
    </location>
</feature>
<feature type="domain" description="C2H2-type" evidence="3">
    <location>
        <begin position="614"/>
        <end position="642"/>
    </location>
</feature>
<feature type="compositionally biased region" description="Low complexity" evidence="2">
    <location>
        <begin position="41"/>
        <end position="53"/>
    </location>
</feature>
<sequence>MEDSAAPQADQVLDSSSEAENSQESFNPGVQMKVEPDYNGSDQSSSADSETSSPLPPVHFGIMSPQEGNASPLTDQSESVEQAKPQKLNCAGNKSAQSHGGKGEKKTISVQNIVEGLRRKSETRMALSGSSGARSSCHKSKTSLDGILEKHEPAFPTSGQNSVFPISHQLQARISTNRDSNRAKQHIVRPNSPTRTCDSLLTDKTHFTYAIMESSVDEEAAKIFNVQNHELVCAIGSKSLVSDKTNRVVASLDFGYFWCNFCPYTTNNKDGLIQHVLEHRFGCKYCPYESFCRSDTVRHMHKMHSEFGESASQLVYCTLLSDYMRIKAHACGQIGKDPDEDVYDPDPNEIESLASEHLSRKRKLGDSHPSDIKSIRLSMESPSATPSWSDSESSFKEKGKSRKNQNPRKHAPPNKTDYDVFSVEVEEVKNQQDPTNETACTENTLQPSEQNLSEAESETLPPGTMQVLPTVTDGSMETYTSKPAGSKLVSLPPKANLLNRGRSNTGTSGSTSTLYWSCGYCSFQSNSQAEIKEHSNKVHPGKPHRYVALIRNMLAEAGIPTKSQSQNASTGGYKHTVQKPALSSIPTNGAQDTLYTHSNPSVSEKVSKRENTIYRCYHCSYTARRHSSLKTHIYHRHRGKGLVAVEEESETGQQMFFCARDDCTFKSDNPGLYLNHVEQCTPWNKPELADVEVEPHIRSCLDQTVAFAETAREKVMLIAVSG</sequence>
<feature type="compositionally biased region" description="Polar residues" evidence="2">
    <location>
        <begin position="66"/>
        <end position="80"/>
    </location>
</feature>
<protein>
    <recommendedName>
        <fullName evidence="3">C2H2-type domain-containing protein</fullName>
    </recommendedName>
</protein>
<feature type="compositionally biased region" description="Polar residues" evidence="2">
    <location>
        <begin position="13"/>
        <end position="28"/>
    </location>
</feature>
<dbReference type="PROSITE" id="PS50157">
    <property type="entry name" value="ZINC_FINGER_C2H2_2"/>
    <property type="match status" value="1"/>
</dbReference>
<dbReference type="AlphaFoldDB" id="A0AAV4A0H2"/>
<dbReference type="EMBL" id="BLXT01003741">
    <property type="protein sequence ID" value="GFO04721.1"/>
    <property type="molecule type" value="Genomic_DNA"/>
</dbReference>
<dbReference type="SMART" id="SM00355">
    <property type="entry name" value="ZnF_C2H2"/>
    <property type="match status" value="4"/>
</dbReference>
<feature type="compositionally biased region" description="Polar residues" evidence="2">
    <location>
        <begin position="380"/>
        <end position="392"/>
    </location>
</feature>
<keyword evidence="1" id="KW-0863">Zinc-finger</keyword>
<dbReference type="GO" id="GO:0008270">
    <property type="term" value="F:zinc ion binding"/>
    <property type="evidence" value="ECO:0007669"/>
    <property type="project" value="UniProtKB-KW"/>
</dbReference>
<evidence type="ECO:0000313" key="4">
    <source>
        <dbReference type="EMBL" id="GFO04721.1"/>
    </source>
</evidence>
<gene>
    <name evidence="4" type="ORF">PoB_003122600</name>
</gene>
<organism evidence="4 5">
    <name type="scientific">Plakobranchus ocellatus</name>
    <dbReference type="NCBI Taxonomy" id="259542"/>
    <lineage>
        <taxon>Eukaryota</taxon>
        <taxon>Metazoa</taxon>
        <taxon>Spiralia</taxon>
        <taxon>Lophotrochozoa</taxon>
        <taxon>Mollusca</taxon>
        <taxon>Gastropoda</taxon>
        <taxon>Heterobranchia</taxon>
        <taxon>Euthyneura</taxon>
        <taxon>Panpulmonata</taxon>
        <taxon>Sacoglossa</taxon>
        <taxon>Placobranchoidea</taxon>
        <taxon>Plakobranchidae</taxon>
        <taxon>Plakobranchus</taxon>
    </lineage>
</organism>
<feature type="compositionally biased region" description="Basic residues" evidence="2">
    <location>
        <begin position="399"/>
        <end position="412"/>
    </location>
</feature>
<feature type="region of interest" description="Disordered" evidence="2">
    <location>
        <begin position="1"/>
        <end position="108"/>
    </location>
</feature>
<feature type="region of interest" description="Disordered" evidence="2">
    <location>
        <begin position="480"/>
        <end position="509"/>
    </location>
</feature>
<evidence type="ECO:0000259" key="3">
    <source>
        <dbReference type="PROSITE" id="PS50157"/>
    </source>
</evidence>
<keyword evidence="1" id="KW-0479">Metal-binding</keyword>
<keyword evidence="5" id="KW-1185">Reference proteome</keyword>
<feature type="region of interest" description="Disordered" evidence="2">
    <location>
        <begin position="429"/>
        <end position="464"/>
    </location>
</feature>
<dbReference type="Proteomes" id="UP000735302">
    <property type="component" value="Unassembled WGS sequence"/>
</dbReference>
<accession>A0AAV4A0H2</accession>
<evidence type="ECO:0000256" key="2">
    <source>
        <dbReference type="SAM" id="MobiDB-lite"/>
    </source>
</evidence>
<evidence type="ECO:0000313" key="5">
    <source>
        <dbReference type="Proteomes" id="UP000735302"/>
    </source>
</evidence>
<keyword evidence="1" id="KW-0862">Zinc</keyword>
<feature type="compositionally biased region" description="Basic and acidic residues" evidence="2">
    <location>
        <begin position="364"/>
        <end position="374"/>
    </location>
</feature>
<proteinExistence type="predicted"/>
<dbReference type="InterPro" id="IPR013087">
    <property type="entry name" value="Znf_C2H2_type"/>
</dbReference>
<feature type="compositionally biased region" description="Polar residues" evidence="2">
    <location>
        <begin position="431"/>
        <end position="454"/>
    </location>
</feature>
<reference evidence="4 5" key="1">
    <citation type="journal article" date="2021" name="Elife">
        <title>Chloroplast acquisition without the gene transfer in kleptoplastic sea slugs, Plakobranchus ocellatus.</title>
        <authorList>
            <person name="Maeda T."/>
            <person name="Takahashi S."/>
            <person name="Yoshida T."/>
            <person name="Shimamura S."/>
            <person name="Takaki Y."/>
            <person name="Nagai Y."/>
            <person name="Toyoda A."/>
            <person name="Suzuki Y."/>
            <person name="Arimoto A."/>
            <person name="Ishii H."/>
            <person name="Satoh N."/>
            <person name="Nishiyama T."/>
            <person name="Hasebe M."/>
            <person name="Maruyama T."/>
            <person name="Minagawa J."/>
            <person name="Obokata J."/>
            <person name="Shigenobu S."/>
        </authorList>
    </citation>
    <scope>NUCLEOTIDE SEQUENCE [LARGE SCALE GENOMIC DNA]</scope>
</reference>